<dbReference type="HOGENOM" id="CLU_052989_1_0_1"/>
<dbReference type="AlphaFoldDB" id="A0A0D2E9H9"/>
<evidence type="ECO:0000313" key="2">
    <source>
        <dbReference type="Proteomes" id="UP000054342"/>
    </source>
</evidence>
<reference evidence="1 2" key="1">
    <citation type="submission" date="2015-01" db="EMBL/GenBank/DDBJ databases">
        <title>The Genome Sequence of Exophiala xenobiotica CBS118157.</title>
        <authorList>
            <consortium name="The Broad Institute Genomics Platform"/>
            <person name="Cuomo C."/>
            <person name="de Hoog S."/>
            <person name="Gorbushina A."/>
            <person name="Stielow B."/>
            <person name="Teixiera M."/>
            <person name="Abouelleil A."/>
            <person name="Chapman S.B."/>
            <person name="Priest M."/>
            <person name="Young S.K."/>
            <person name="Wortman J."/>
            <person name="Nusbaum C."/>
            <person name="Birren B."/>
        </authorList>
    </citation>
    <scope>NUCLEOTIDE SEQUENCE [LARGE SCALE GENOMIC DNA]</scope>
    <source>
        <strain evidence="1 2">CBS 118157</strain>
    </source>
</reference>
<dbReference type="SUPFAM" id="SSF63829">
    <property type="entry name" value="Calcium-dependent phosphotriesterase"/>
    <property type="match status" value="1"/>
</dbReference>
<keyword evidence="2" id="KW-1185">Reference proteome</keyword>
<organism evidence="1 2">
    <name type="scientific">Exophiala xenobiotica</name>
    <dbReference type="NCBI Taxonomy" id="348802"/>
    <lineage>
        <taxon>Eukaryota</taxon>
        <taxon>Fungi</taxon>
        <taxon>Dikarya</taxon>
        <taxon>Ascomycota</taxon>
        <taxon>Pezizomycotina</taxon>
        <taxon>Eurotiomycetes</taxon>
        <taxon>Chaetothyriomycetidae</taxon>
        <taxon>Chaetothyriales</taxon>
        <taxon>Herpotrichiellaceae</taxon>
        <taxon>Exophiala</taxon>
    </lineage>
</organism>
<dbReference type="OrthoDB" id="9977941at2759"/>
<proteinExistence type="predicted"/>
<sequence>MLSSPDIYLVPTNPPASPIHIAHIPNHLVLMGITEMGHDVFYTVAGNLSVETFDVQLGSFSIWEVDLRGLPGLPEGILLAADSENGVVWSINARTGQTAIAVNNTSMAPVPSSTVPLGVNGLHVVSQNLYYTNTNKASLSRVPLNMTTGEAVGPTETVVQSSEIYPDDFTIDFSGNIWLASDAYNQLVLLPNATATSVSASSSIQIVSGSRRAKRFMGLSATAFGTGVLDLQRGSLYVTINGGREQYKYKNWTMGGSLLRYDIASYYSK</sequence>
<name>A0A0D2E9H9_9EURO</name>
<dbReference type="Gene3D" id="2.120.10.30">
    <property type="entry name" value="TolB, C-terminal domain"/>
    <property type="match status" value="1"/>
</dbReference>
<dbReference type="InterPro" id="IPR011042">
    <property type="entry name" value="6-blade_b-propeller_TolB-like"/>
</dbReference>
<dbReference type="RefSeq" id="XP_013312597.1">
    <property type="nucleotide sequence ID" value="XM_013457143.1"/>
</dbReference>
<dbReference type="GeneID" id="25332583"/>
<evidence type="ECO:0008006" key="3">
    <source>
        <dbReference type="Google" id="ProtNLM"/>
    </source>
</evidence>
<dbReference type="Proteomes" id="UP000054342">
    <property type="component" value="Unassembled WGS sequence"/>
</dbReference>
<dbReference type="PANTHER" id="PTHR42060">
    <property type="entry name" value="NHL REPEAT-CONTAINING PROTEIN-RELATED"/>
    <property type="match status" value="1"/>
</dbReference>
<dbReference type="PANTHER" id="PTHR42060:SF1">
    <property type="entry name" value="NHL REPEAT-CONTAINING PROTEIN"/>
    <property type="match status" value="1"/>
</dbReference>
<protein>
    <recommendedName>
        <fullName evidence="3">SMP-30/Gluconolactonase/LRE-like region domain-containing protein</fullName>
    </recommendedName>
</protein>
<dbReference type="STRING" id="348802.A0A0D2E9H9"/>
<gene>
    <name evidence="1" type="ORF">PV05_10675</name>
</gene>
<evidence type="ECO:0000313" key="1">
    <source>
        <dbReference type="EMBL" id="KIW52013.1"/>
    </source>
</evidence>
<dbReference type="InterPro" id="IPR052998">
    <property type="entry name" value="Hetero-Diels-Alderase-like"/>
</dbReference>
<dbReference type="EMBL" id="KN847322">
    <property type="protein sequence ID" value="KIW52013.1"/>
    <property type="molecule type" value="Genomic_DNA"/>
</dbReference>
<accession>A0A0D2E9H9</accession>